<evidence type="ECO:0000256" key="1">
    <source>
        <dbReference type="SAM" id="Coils"/>
    </source>
</evidence>
<dbReference type="AlphaFoldDB" id="A0A9Q8UVS6"/>
<protein>
    <submittedName>
        <fullName evidence="3">Uncharacterized protein</fullName>
    </submittedName>
</protein>
<dbReference type="GeneID" id="71993251"/>
<organism evidence="3 4">
    <name type="scientific">Passalora fulva</name>
    <name type="common">Tomato leaf mold</name>
    <name type="synonym">Cladosporium fulvum</name>
    <dbReference type="NCBI Taxonomy" id="5499"/>
    <lineage>
        <taxon>Eukaryota</taxon>
        <taxon>Fungi</taxon>
        <taxon>Dikarya</taxon>
        <taxon>Ascomycota</taxon>
        <taxon>Pezizomycotina</taxon>
        <taxon>Dothideomycetes</taxon>
        <taxon>Dothideomycetidae</taxon>
        <taxon>Mycosphaerellales</taxon>
        <taxon>Mycosphaerellaceae</taxon>
        <taxon>Fulvia</taxon>
    </lineage>
</organism>
<dbReference type="EMBL" id="CP090174">
    <property type="protein sequence ID" value="UJO24296.1"/>
    <property type="molecule type" value="Genomic_DNA"/>
</dbReference>
<reference evidence="3" key="2">
    <citation type="journal article" date="2022" name="Microb. Genom.">
        <title>A chromosome-scale genome assembly of the tomato pathogen Cladosporium fulvum reveals a compartmentalized genome architecture and the presence of a dispensable chromosome.</title>
        <authorList>
            <person name="Zaccaron A.Z."/>
            <person name="Chen L.H."/>
            <person name="Samaras A."/>
            <person name="Stergiopoulos I."/>
        </authorList>
    </citation>
    <scope>NUCLEOTIDE SEQUENCE</scope>
    <source>
        <strain evidence="3">Race5_Kim</strain>
    </source>
</reference>
<feature type="region of interest" description="Disordered" evidence="2">
    <location>
        <begin position="1"/>
        <end position="79"/>
    </location>
</feature>
<evidence type="ECO:0000313" key="3">
    <source>
        <dbReference type="EMBL" id="UJO24296.1"/>
    </source>
</evidence>
<reference evidence="3" key="1">
    <citation type="submission" date="2021-12" db="EMBL/GenBank/DDBJ databases">
        <authorList>
            <person name="Zaccaron A."/>
            <person name="Stergiopoulos I."/>
        </authorList>
    </citation>
    <scope>NUCLEOTIDE SEQUENCE</scope>
    <source>
        <strain evidence="3">Race5_Kim</strain>
    </source>
</reference>
<evidence type="ECO:0000256" key="2">
    <source>
        <dbReference type="SAM" id="MobiDB-lite"/>
    </source>
</evidence>
<name>A0A9Q8UVS6_PASFU</name>
<keyword evidence="4" id="KW-1185">Reference proteome</keyword>
<sequence>MDNMSVTGREGSPKRRLSQSSLATDVENSPRRRRKPNTATLTGPSAKPSEPPDNILGETTNVLQPLPGSSSEKYGDSSSAEFQKIQAKATCESWEAGFEILQDKRGPSENGGVIALQERAEKLRSSGPRRHRLEMDALEKRIEILKQDVEQAQQQQDDSTIETNQEFAALMRKAREIYTMCSAIDIRGYLTSWNLPDPIFEQFDRCSELESQSKELRRERIRLQAEQIGKRDEIQVILARIFELRSSCSPGHEPDTSELETQIKQLRESPELLTLDKECQWYSAELDAVELDQSRAENTLYQTLEGYFLARELLVDKTVPDLGPENSPQDISVINSRVCCTPAAGSLEEADGTQDFATQLTKRLAPILKAHFQEARQELESSQSRLEALRDAGDIDPAERALAESPDHAIFLAKRERTREVIKAEEKFNDVCKRAQDAGIAGVPARSTGFSDHPSDGYGADTVEAHIKLTDVAGIEKWIDTETSSKKRVLFAQSDIVQMLEPSEPEERPDLEPLVLGESYSTIAQARQRGHIDVWLRMQTPQIVSEKDVFKSRGWRMSV</sequence>
<feature type="coiled-coil region" evidence="1">
    <location>
        <begin position="135"/>
        <end position="162"/>
    </location>
</feature>
<dbReference type="Proteomes" id="UP000756132">
    <property type="component" value="Chromosome 12"/>
</dbReference>
<keyword evidence="1" id="KW-0175">Coiled coil</keyword>
<feature type="compositionally biased region" description="Polar residues" evidence="2">
    <location>
        <begin position="18"/>
        <end position="27"/>
    </location>
</feature>
<feature type="compositionally biased region" description="Low complexity" evidence="2">
    <location>
        <begin position="69"/>
        <end position="79"/>
    </location>
</feature>
<dbReference type="OrthoDB" id="10395165at2759"/>
<gene>
    <name evidence="3" type="ORF">CLAFUR5_13373</name>
</gene>
<accession>A0A9Q8UVS6</accession>
<evidence type="ECO:0000313" key="4">
    <source>
        <dbReference type="Proteomes" id="UP000756132"/>
    </source>
</evidence>
<dbReference type="RefSeq" id="XP_047768662.1">
    <property type="nucleotide sequence ID" value="XM_047912521.1"/>
</dbReference>
<proteinExistence type="predicted"/>
<dbReference type="KEGG" id="ffu:CLAFUR5_13373"/>